<dbReference type="InterPro" id="IPR013783">
    <property type="entry name" value="Ig-like_fold"/>
</dbReference>
<dbReference type="Proteomes" id="UP000538666">
    <property type="component" value="Unassembled WGS sequence"/>
</dbReference>
<dbReference type="Gene3D" id="2.60.40.10">
    <property type="entry name" value="Immunoglobulins"/>
    <property type="match status" value="1"/>
</dbReference>
<dbReference type="Pfam" id="PF16640">
    <property type="entry name" value="Big_3_5"/>
    <property type="match status" value="1"/>
</dbReference>
<evidence type="ECO:0000313" key="4">
    <source>
        <dbReference type="Proteomes" id="UP000538666"/>
    </source>
</evidence>
<feature type="transmembrane region" description="Helical" evidence="1">
    <location>
        <begin position="236"/>
        <end position="254"/>
    </location>
</feature>
<keyword evidence="1" id="KW-0472">Membrane</keyword>
<protein>
    <recommendedName>
        <fullName evidence="2">Bacterial Ig-like domain-containing protein</fullName>
    </recommendedName>
</protein>
<dbReference type="RefSeq" id="WP_050061257.1">
    <property type="nucleotide sequence ID" value="NZ_JACHEK010000011.1"/>
</dbReference>
<keyword evidence="4" id="KW-1185">Reference proteome</keyword>
<feature type="transmembrane region" description="Helical" evidence="1">
    <location>
        <begin position="266"/>
        <end position="286"/>
    </location>
</feature>
<dbReference type="EMBL" id="JACHEK010000011">
    <property type="protein sequence ID" value="MBB6146882.1"/>
    <property type="molecule type" value="Genomic_DNA"/>
</dbReference>
<evidence type="ECO:0000259" key="2">
    <source>
        <dbReference type="Pfam" id="PF16640"/>
    </source>
</evidence>
<reference evidence="3 4" key="1">
    <citation type="submission" date="2020-08" db="EMBL/GenBank/DDBJ databases">
        <title>Genomic Encyclopedia of Type Strains, Phase IV (KMG-IV): sequencing the most valuable type-strain genomes for metagenomic binning, comparative biology and taxonomic classification.</title>
        <authorList>
            <person name="Goeker M."/>
        </authorList>
    </citation>
    <scope>NUCLEOTIDE SEQUENCE [LARGE SCALE GENOMIC DNA]</scope>
    <source>
        <strain evidence="3 4">DSM 103733</strain>
    </source>
</reference>
<proteinExistence type="predicted"/>
<comment type="caution">
    <text evidence="3">The sequence shown here is derived from an EMBL/GenBank/DDBJ whole genome shotgun (WGS) entry which is preliminary data.</text>
</comment>
<evidence type="ECO:0000256" key="1">
    <source>
        <dbReference type="SAM" id="Phobius"/>
    </source>
</evidence>
<gene>
    <name evidence="3" type="ORF">HNQ77_004863</name>
</gene>
<dbReference type="AlphaFoldDB" id="A0A841JZU5"/>
<dbReference type="InterPro" id="IPR032109">
    <property type="entry name" value="Big_3_5"/>
</dbReference>
<name>A0A841JZU5_9BACT</name>
<evidence type="ECO:0000313" key="3">
    <source>
        <dbReference type="EMBL" id="MBB6146882.1"/>
    </source>
</evidence>
<keyword evidence="1" id="KW-1133">Transmembrane helix</keyword>
<dbReference type="OrthoDB" id="121861at2"/>
<organism evidence="3 4">
    <name type="scientific">Silvibacterium bohemicum</name>
    <dbReference type="NCBI Taxonomy" id="1577686"/>
    <lineage>
        <taxon>Bacteria</taxon>
        <taxon>Pseudomonadati</taxon>
        <taxon>Acidobacteriota</taxon>
        <taxon>Terriglobia</taxon>
        <taxon>Terriglobales</taxon>
        <taxon>Acidobacteriaceae</taxon>
        <taxon>Silvibacterium</taxon>
    </lineage>
</organism>
<sequence>MNLQWLRHGNCTRTGIKGAGLALAALMISTWTCTGANAWAQIATRIQLSTAQQSASDSPQTVFTAKVADVSGSPVNTGTVSFESAKGSIGSAVVENGAATLTVDSLPPAANSITAVYQGSANYASSSAAVTAQATAAPAVPDFTVTATPSSLTVSPGGFGTTVISITPINGFSEMVTLSCSGNPAPSTCVFSPTTVIPANGAVATSTLQIQTQGAAGKTTLLVHPSEQQRNSSGHVAYAVVLPGILALLGIGALRKRSGWAGLRALGFVALLAASGFGLSACNVRYDYLNKPPAANPGIAAGTYTMTLAAYGNDGTSVTSHTINLTLTVN</sequence>
<accession>A0A841JZU5</accession>
<feature type="domain" description="Bacterial Ig-like" evidence="2">
    <location>
        <begin position="52"/>
        <end position="133"/>
    </location>
</feature>
<keyword evidence="1" id="KW-0812">Transmembrane</keyword>